<sequence length="285" mass="32628">MSGLSEYCRGSDERLTGCGRPLNLLYIFNGAAKMNEIKNSPWKSTLTELHLGYSIENENFRYIGDLRNLKILSLAICLYAFDEEIAPLKNLYNLEELRIDYGGEDCNLTNDGMISLFTLPDYEPEKAFPYKLKHLGITDFQGCSSNLLKTINKNCPYLRTLDLSFSEYMDDDALPFIVANFKHLAFLDLSNLGECYKDEVWSNLSDGDLPELRFLKIHGNEADIGNLQRLNLKRPKLLISTKSAYVINWTVNENGYVFHDTFEGDIKALENDLRQIEGLRDFKVT</sequence>
<dbReference type="SUPFAM" id="SSF52047">
    <property type="entry name" value="RNI-like"/>
    <property type="match status" value="1"/>
</dbReference>
<proteinExistence type="predicted"/>
<dbReference type="AlphaFoldDB" id="A0A915PIE4"/>
<dbReference type="Gene3D" id="3.80.10.10">
    <property type="entry name" value="Ribonuclease Inhibitor"/>
    <property type="match status" value="1"/>
</dbReference>
<organism evidence="1 2">
    <name type="scientific">Setaria digitata</name>
    <dbReference type="NCBI Taxonomy" id="48799"/>
    <lineage>
        <taxon>Eukaryota</taxon>
        <taxon>Metazoa</taxon>
        <taxon>Ecdysozoa</taxon>
        <taxon>Nematoda</taxon>
        <taxon>Chromadorea</taxon>
        <taxon>Rhabditida</taxon>
        <taxon>Spirurina</taxon>
        <taxon>Spiruromorpha</taxon>
        <taxon>Filarioidea</taxon>
        <taxon>Setariidae</taxon>
        <taxon>Setaria</taxon>
    </lineage>
</organism>
<keyword evidence="1" id="KW-1185">Reference proteome</keyword>
<accession>A0A915PIE4</accession>
<reference evidence="2" key="1">
    <citation type="submission" date="2022-11" db="UniProtKB">
        <authorList>
            <consortium name="WormBaseParasite"/>
        </authorList>
    </citation>
    <scope>IDENTIFICATION</scope>
</reference>
<name>A0A915PIE4_9BILA</name>
<dbReference type="WBParaSite" id="sdigi.contig1211.g10274.t1">
    <property type="protein sequence ID" value="sdigi.contig1211.g10274.t1"/>
    <property type="gene ID" value="sdigi.contig1211.g10274"/>
</dbReference>
<protein>
    <submittedName>
        <fullName evidence="2">FBD domain-containing protein</fullName>
    </submittedName>
</protein>
<dbReference type="InterPro" id="IPR032675">
    <property type="entry name" value="LRR_dom_sf"/>
</dbReference>
<evidence type="ECO:0000313" key="1">
    <source>
        <dbReference type="Proteomes" id="UP000887581"/>
    </source>
</evidence>
<evidence type="ECO:0000313" key="2">
    <source>
        <dbReference type="WBParaSite" id="sdigi.contig1211.g10274.t1"/>
    </source>
</evidence>
<dbReference type="Proteomes" id="UP000887581">
    <property type="component" value="Unplaced"/>
</dbReference>